<organism evidence="1 2">
    <name type="scientific">Enterocloster hominis</name>
    <name type="common">ex Liu et al. 2021</name>
    <dbReference type="NCBI Taxonomy" id="2763663"/>
    <lineage>
        <taxon>Bacteria</taxon>
        <taxon>Bacillati</taxon>
        <taxon>Bacillota</taxon>
        <taxon>Clostridia</taxon>
        <taxon>Lachnospirales</taxon>
        <taxon>Lachnospiraceae</taxon>
        <taxon>Enterocloster</taxon>
    </lineage>
</organism>
<gene>
    <name evidence="1" type="ORF">H8708_06670</name>
</gene>
<evidence type="ECO:0000313" key="2">
    <source>
        <dbReference type="Proteomes" id="UP000647491"/>
    </source>
</evidence>
<evidence type="ECO:0008006" key="3">
    <source>
        <dbReference type="Google" id="ProtNLM"/>
    </source>
</evidence>
<accession>A0ABR7NSR6</accession>
<reference evidence="1 2" key="1">
    <citation type="submission" date="2020-08" db="EMBL/GenBank/DDBJ databases">
        <title>Genome public.</title>
        <authorList>
            <person name="Liu C."/>
            <person name="Sun Q."/>
        </authorList>
    </citation>
    <scope>NUCLEOTIDE SEQUENCE [LARGE SCALE GENOMIC DNA]</scope>
    <source>
        <strain evidence="1 2">BX10</strain>
    </source>
</reference>
<protein>
    <recommendedName>
        <fullName evidence="3">Transposase</fullName>
    </recommendedName>
</protein>
<keyword evidence="2" id="KW-1185">Reference proteome</keyword>
<evidence type="ECO:0000313" key="1">
    <source>
        <dbReference type="EMBL" id="MBC8598914.1"/>
    </source>
</evidence>
<sequence>MRMEERLAALEYENRKLRADNEKLHAILKQMQITLNRLISCYIVEARR</sequence>
<name>A0ABR7NSR6_9FIRM</name>
<dbReference type="RefSeq" id="WP_022273904.1">
    <property type="nucleotide sequence ID" value="NZ_JACRTJ010000014.1"/>
</dbReference>
<comment type="caution">
    <text evidence="1">The sequence shown here is derived from an EMBL/GenBank/DDBJ whole genome shotgun (WGS) entry which is preliminary data.</text>
</comment>
<dbReference type="EMBL" id="JACRTJ010000014">
    <property type="protein sequence ID" value="MBC8598914.1"/>
    <property type="molecule type" value="Genomic_DNA"/>
</dbReference>
<proteinExistence type="predicted"/>
<dbReference type="Proteomes" id="UP000647491">
    <property type="component" value="Unassembled WGS sequence"/>
</dbReference>